<dbReference type="AlphaFoldDB" id="A0A382FER0"/>
<dbReference type="EMBL" id="UINC01049166">
    <property type="protein sequence ID" value="SVB60597.1"/>
    <property type="molecule type" value="Genomic_DNA"/>
</dbReference>
<feature type="non-terminal residue" evidence="1">
    <location>
        <position position="26"/>
    </location>
</feature>
<protein>
    <submittedName>
        <fullName evidence="1">Uncharacterized protein</fullName>
    </submittedName>
</protein>
<gene>
    <name evidence="1" type="ORF">METZ01_LOCUS213451</name>
</gene>
<reference evidence="1" key="1">
    <citation type="submission" date="2018-05" db="EMBL/GenBank/DDBJ databases">
        <authorList>
            <person name="Lanie J.A."/>
            <person name="Ng W.-L."/>
            <person name="Kazmierczak K.M."/>
            <person name="Andrzejewski T.M."/>
            <person name="Davidsen T.M."/>
            <person name="Wayne K.J."/>
            <person name="Tettelin H."/>
            <person name="Glass J.I."/>
            <person name="Rusch D."/>
            <person name="Podicherti R."/>
            <person name="Tsui H.-C.T."/>
            <person name="Winkler M.E."/>
        </authorList>
    </citation>
    <scope>NUCLEOTIDE SEQUENCE</scope>
</reference>
<feature type="non-terminal residue" evidence="1">
    <location>
        <position position="1"/>
    </location>
</feature>
<proteinExistence type="predicted"/>
<accession>A0A382FER0</accession>
<evidence type="ECO:0000313" key="1">
    <source>
        <dbReference type="EMBL" id="SVB60597.1"/>
    </source>
</evidence>
<organism evidence="1">
    <name type="scientific">marine metagenome</name>
    <dbReference type="NCBI Taxonomy" id="408172"/>
    <lineage>
        <taxon>unclassified sequences</taxon>
        <taxon>metagenomes</taxon>
        <taxon>ecological metagenomes</taxon>
    </lineage>
</organism>
<sequence>LHGPCTVFRRSLLLQNCSRISPSRTI</sequence>
<name>A0A382FER0_9ZZZZ</name>